<keyword evidence="10" id="KW-1185">Reference proteome</keyword>
<feature type="transmembrane region" description="Helical" evidence="7">
    <location>
        <begin position="191"/>
        <end position="220"/>
    </location>
</feature>
<comment type="function">
    <text evidence="7">Part of the twin-arginine translocation (Tat) system that transports large folded proteins containing a characteristic twin-arginine motif in their signal peptide across membranes. Together with TatB, TatC is part of a receptor directly interacting with Tat signal peptides.</text>
</comment>
<evidence type="ECO:0000256" key="4">
    <source>
        <dbReference type="ARBA" id="ARBA00022989"/>
    </source>
</evidence>
<dbReference type="OrthoDB" id="9777044at2"/>
<dbReference type="HAMAP" id="MF_00902">
    <property type="entry name" value="TatC"/>
    <property type="match status" value="1"/>
</dbReference>
<organism evidence="9 10">
    <name type="scientific">Corynebacterium gerontici</name>
    <dbReference type="NCBI Taxonomy" id="2079234"/>
    <lineage>
        <taxon>Bacteria</taxon>
        <taxon>Bacillati</taxon>
        <taxon>Actinomycetota</taxon>
        <taxon>Actinomycetes</taxon>
        <taxon>Mycobacteriales</taxon>
        <taxon>Corynebacteriaceae</taxon>
        <taxon>Corynebacterium</taxon>
    </lineage>
</organism>
<feature type="compositionally biased region" description="Low complexity" evidence="8">
    <location>
        <begin position="337"/>
        <end position="346"/>
    </location>
</feature>
<dbReference type="GO" id="GO:0033281">
    <property type="term" value="C:TAT protein transport complex"/>
    <property type="evidence" value="ECO:0007669"/>
    <property type="project" value="UniProtKB-UniRule"/>
</dbReference>
<dbReference type="KEGG" id="cgk:CGERO_05530"/>
<protein>
    <recommendedName>
        <fullName evidence="7">Sec-independent protein translocase protein TatC</fullName>
    </recommendedName>
</protein>
<feature type="compositionally biased region" description="Basic residues" evidence="8">
    <location>
        <begin position="8"/>
        <end position="20"/>
    </location>
</feature>
<dbReference type="PANTHER" id="PTHR30371:SF0">
    <property type="entry name" value="SEC-INDEPENDENT PROTEIN TRANSLOCASE PROTEIN TATC, CHLOROPLASTIC-RELATED"/>
    <property type="match status" value="1"/>
</dbReference>
<dbReference type="AlphaFoldDB" id="A0A3G6J5X6"/>
<sequence length="356" mass="39552">MNQPRGSQRPRTKKRLRKRKVNENPQADMSLVEHLQELRTRVIIALFAIAIGTVIGFIWYQVSIPGIPSLGDILRGPYCRISPELRADLTRDGECRLIATAPFEMFMLRLKVGALAGIVFSSPVWLWQIWAFVAPGMMKNERRVSVAFISVAVLLFVLGALIAYWVIAFGLELFLGLGRDVQITALSGALYFKFLLTSLIIFGISFEVPLFVVALNMFGLLHYEAVKGKRRFVIMTLFVIAAVITPGQDIVGMTVLGGSLSLLVEMAFQFMRWNDKRRKIERPAWLDVDDEQASALEPDHDVFSGPSGAVGASGDIRSSGPIEALSSLYEPSETTRPAPIQQPAPIDQRSNFDDVI</sequence>
<reference evidence="9 10" key="1">
    <citation type="submission" date="2018-11" db="EMBL/GenBank/DDBJ databases">
        <authorList>
            <person name="Kleinhagauer T."/>
            <person name="Glaeser S.P."/>
            <person name="Spergser J."/>
            <person name="Ruckert C."/>
            <person name="Kaempfer P."/>
            <person name="Busse H.-J."/>
        </authorList>
    </citation>
    <scope>NUCLEOTIDE SEQUENCE [LARGE SCALE GENOMIC DNA]</scope>
    <source>
        <strain evidence="9 10">W8</strain>
    </source>
</reference>
<accession>A0A3G6J5X6</accession>
<name>A0A3G6J5X6_9CORY</name>
<dbReference type="EMBL" id="CP033897">
    <property type="protein sequence ID" value="AZA11414.1"/>
    <property type="molecule type" value="Genomic_DNA"/>
</dbReference>
<dbReference type="GO" id="GO:0065002">
    <property type="term" value="P:intracellular protein transmembrane transport"/>
    <property type="evidence" value="ECO:0007669"/>
    <property type="project" value="TreeGrafter"/>
</dbReference>
<dbReference type="Pfam" id="PF00902">
    <property type="entry name" value="TatC"/>
    <property type="match status" value="1"/>
</dbReference>
<feature type="region of interest" description="Disordered" evidence="8">
    <location>
        <begin position="1"/>
        <end position="20"/>
    </location>
</feature>
<keyword evidence="2 7" id="KW-0812">Transmembrane</keyword>
<keyword evidence="3 7" id="KW-0653">Protein transport</keyword>
<dbReference type="RefSeq" id="WP_123933993.1">
    <property type="nucleotide sequence ID" value="NZ_CP033897.1"/>
</dbReference>
<keyword evidence="7" id="KW-0813">Transport</keyword>
<feature type="transmembrane region" description="Helical" evidence="7">
    <location>
        <begin position="42"/>
        <end position="62"/>
    </location>
</feature>
<dbReference type="PANTHER" id="PTHR30371">
    <property type="entry name" value="SEC-INDEPENDENT PROTEIN TRANSLOCASE PROTEIN TATC"/>
    <property type="match status" value="1"/>
</dbReference>
<dbReference type="PROSITE" id="PS01218">
    <property type="entry name" value="TATC"/>
    <property type="match status" value="1"/>
</dbReference>
<proteinExistence type="inferred from homology"/>
<evidence type="ECO:0000313" key="10">
    <source>
        <dbReference type="Proteomes" id="UP000271587"/>
    </source>
</evidence>
<dbReference type="InterPro" id="IPR019820">
    <property type="entry name" value="Sec-indep_translocase_CS"/>
</dbReference>
<feature type="region of interest" description="Disordered" evidence="8">
    <location>
        <begin position="297"/>
        <end position="356"/>
    </location>
</feature>
<comment type="subcellular location">
    <subcellularLocation>
        <location evidence="7">Cell membrane</location>
        <topology evidence="7">Multi-pass membrane protein</topology>
    </subcellularLocation>
    <subcellularLocation>
        <location evidence="1">Membrane</location>
        <topology evidence="1">Multi-pass membrane protein</topology>
    </subcellularLocation>
</comment>
<gene>
    <name evidence="7 9" type="primary">tatC</name>
    <name evidence="9" type="ORF">CGERO_05530</name>
</gene>
<keyword evidence="7" id="KW-1003">Cell membrane</keyword>
<feature type="transmembrane region" description="Helical" evidence="7">
    <location>
        <begin position="112"/>
        <end position="134"/>
    </location>
</feature>
<comment type="similarity">
    <text evidence="7">Belongs to the TatC family.</text>
</comment>
<comment type="caution">
    <text evidence="7">Lacks conserved residue(s) required for the propagation of feature annotation.</text>
</comment>
<dbReference type="PRINTS" id="PR01840">
    <property type="entry name" value="TATCFAMILY"/>
</dbReference>
<evidence type="ECO:0000313" key="9">
    <source>
        <dbReference type="EMBL" id="AZA11414.1"/>
    </source>
</evidence>
<feature type="transmembrane region" description="Helical" evidence="7">
    <location>
        <begin position="232"/>
        <end position="248"/>
    </location>
</feature>
<evidence type="ECO:0000256" key="7">
    <source>
        <dbReference type="HAMAP-Rule" id="MF_00902"/>
    </source>
</evidence>
<evidence type="ECO:0000256" key="2">
    <source>
        <dbReference type="ARBA" id="ARBA00022692"/>
    </source>
</evidence>
<evidence type="ECO:0000256" key="5">
    <source>
        <dbReference type="ARBA" id="ARBA00023010"/>
    </source>
</evidence>
<keyword evidence="4 7" id="KW-1133">Transmembrane helix</keyword>
<dbReference type="GO" id="GO:0043953">
    <property type="term" value="P:protein transport by the Tat complex"/>
    <property type="evidence" value="ECO:0007669"/>
    <property type="project" value="UniProtKB-UniRule"/>
</dbReference>
<keyword evidence="6 7" id="KW-0472">Membrane</keyword>
<evidence type="ECO:0000256" key="8">
    <source>
        <dbReference type="SAM" id="MobiDB-lite"/>
    </source>
</evidence>
<dbReference type="NCBIfam" id="TIGR00945">
    <property type="entry name" value="tatC"/>
    <property type="match status" value="1"/>
</dbReference>
<feature type="transmembrane region" description="Helical" evidence="7">
    <location>
        <begin position="146"/>
        <end position="171"/>
    </location>
</feature>
<evidence type="ECO:0000256" key="3">
    <source>
        <dbReference type="ARBA" id="ARBA00022927"/>
    </source>
</evidence>
<evidence type="ECO:0000256" key="6">
    <source>
        <dbReference type="ARBA" id="ARBA00023136"/>
    </source>
</evidence>
<dbReference type="GO" id="GO:0009977">
    <property type="term" value="F:proton motive force dependent protein transmembrane transporter activity"/>
    <property type="evidence" value="ECO:0007669"/>
    <property type="project" value="TreeGrafter"/>
</dbReference>
<evidence type="ECO:0000256" key="1">
    <source>
        <dbReference type="ARBA" id="ARBA00004141"/>
    </source>
</evidence>
<dbReference type="InterPro" id="IPR002033">
    <property type="entry name" value="TatC"/>
</dbReference>
<dbReference type="Proteomes" id="UP000271587">
    <property type="component" value="Chromosome"/>
</dbReference>
<comment type="subunit">
    <text evidence="7">The Tat system comprises two distinct complexes: a TatABC complex, containing multiple copies of TatA, TatB and TatC subunits, and a separate TatA complex, containing only TatA subunits. Substrates initially bind to the TatABC complex, which probably triggers association of the separate TatA complex to form the active translocon.</text>
</comment>
<keyword evidence="5 7" id="KW-0811">Translocation</keyword>